<dbReference type="Gene3D" id="3.30.200.20">
    <property type="entry name" value="Phosphorylase Kinase, domain 1"/>
    <property type="match status" value="1"/>
</dbReference>
<evidence type="ECO:0000256" key="2">
    <source>
        <dbReference type="ARBA" id="ARBA00023043"/>
    </source>
</evidence>
<evidence type="ECO:0000313" key="5">
    <source>
        <dbReference type="Proteomes" id="UP000593567"/>
    </source>
</evidence>
<evidence type="ECO:0000256" key="3">
    <source>
        <dbReference type="PROSITE-ProRule" id="PRU00023"/>
    </source>
</evidence>
<feature type="repeat" description="ANK" evidence="3">
    <location>
        <begin position="191"/>
        <end position="214"/>
    </location>
</feature>
<evidence type="ECO:0008006" key="6">
    <source>
        <dbReference type="Google" id="ProtNLM"/>
    </source>
</evidence>
<dbReference type="Gene3D" id="1.25.40.20">
    <property type="entry name" value="Ankyrin repeat-containing domain"/>
    <property type="match status" value="2"/>
</dbReference>
<feature type="repeat" description="ANK" evidence="3">
    <location>
        <begin position="79"/>
        <end position="101"/>
    </location>
</feature>
<dbReference type="InterPro" id="IPR050889">
    <property type="entry name" value="Dendritic_Spine_Reg/Scaffold"/>
</dbReference>
<dbReference type="PROSITE" id="PS50088">
    <property type="entry name" value="ANK_REPEAT"/>
    <property type="match status" value="2"/>
</dbReference>
<dbReference type="SUPFAM" id="SSF56112">
    <property type="entry name" value="Protein kinase-like (PK-like)"/>
    <property type="match status" value="1"/>
</dbReference>
<dbReference type="OrthoDB" id="6143579at2759"/>
<dbReference type="PROSITE" id="PS50297">
    <property type="entry name" value="ANK_REP_REGION"/>
    <property type="match status" value="2"/>
</dbReference>
<dbReference type="Proteomes" id="UP000593567">
    <property type="component" value="Unassembled WGS sequence"/>
</dbReference>
<dbReference type="AlphaFoldDB" id="A0A7J7JSP0"/>
<dbReference type="InterPro" id="IPR036770">
    <property type="entry name" value="Ankyrin_rpt-contain_sf"/>
</dbReference>
<dbReference type="InterPro" id="IPR011009">
    <property type="entry name" value="Kinase-like_dom_sf"/>
</dbReference>
<protein>
    <recommendedName>
        <fullName evidence="6">ANKFY1</fullName>
    </recommendedName>
</protein>
<dbReference type="PANTHER" id="PTHR24166">
    <property type="entry name" value="ROLLING PEBBLES, ISOFORM B"/>
    <property type="match status" value="1"/>
</dbReference>
<name>A0A7J7JSP0_BUGNE</name>
<dbReference type="SUPFAM" id="SSF48403">
    <property type="entry name" value="Ankyrin repeat"/>
    <property type="match status" value="1"/>
</dbReference>
<dbReference type="PANTHER" id="PTHR24166:SF48">
    <property type="entry name" value="PROTEIN VAPYRIN"/>
    <property type="match status" value="1"/>
</dbReference>
<dbReference type="InterPro" id="IPR002110">
    <property type="entry name" value="Ankyrin_rpt"/>
</dbReference>
<evidence type="ECO:0000256" key="1">
    <source>
        <dbReference type="ARBA" id="ARBA00022737"/>
    </source>
</evidence>
<dbReference type="SMART" id="SM00248">
    <property type="entry name" value="ANK"/>
    <property type="match status" value="6"/>
</dbReference>
<keyword evidence="1" id="KW-0677">Repeat</keyword>
<proteinExistence type="predicted"/>
<dbReference type="Pfam" id="PF12796">
    <property type="entry name" value="Ank_2"/>
    <property type="match status" value="2"/>
</dbReference>
<accession>A0A7J7JSP0</accession>
<gene>
    <name evidence="4" type="ORF">EB796_013031</name>
</gene>
<sequence>MSGARFRKLVEEENVARFIRDFTSLSLDTKLAVLQEQDFCGKTIMGLAAELSLPEVVEQVVDSIPPGELCDIVSIKDKHGDTPLHIAAYFGEEKIVKYILNSKLTTAQLRSILNIKNNNSITVHQRAVAEGHLRMADTILDRLQQIKSEEKNKNSMLREAVESSQMSRVESFMNSMSKVELYSQLAAQDKAGNTAVHIAAHNGYKEMIELMIQKLEQPELYKLLKIQNSKGFTILLVTVWNKKIETVTLILDSLPPAAMSEILQIQNKHGATAFSIVVQNGVMEILAVIVRKLSKADLYKLILLADNDGDTAMHCAACGNQAYAAVFLLTRLASEEAKNVLQVTNNNGFTPIEYANSDANIDFVSSIITYQKQREANLKVLQELSLGKKLGSGGQATVYEGTWLGTPVAIKMLEHSGEADLSKIAEGYFDEYNAIK</sequence>
<organism evidence="4 5">
    <name type="scientific">Bugula neritina</name>
    <name type="common">Brown bryozoan</name>
    <name type="synonym">Sertularia neritina</name>
    <dbReference type="NCBI Taxonomy" id="10212"/>
    <lineage>
        <taxon>Eukaryota</taxon>
        <taxon>Metazoa</taxon>
        <taxon>Spiralia</taxon>
        <taxon>Lophotrochozoa</taxon>
        <taxon>Bryozoa</taxon>
        <taxon>Gymnolaemata</taxon>
        <taxon>Cheilostomatida</taxon>
        <taxon>Flustrina</taxon>
        <taxon>Buguloidea</taxon>
        <taxon>Bugulidae</taxon>
        <taxon>Bugula</taxon>
    </lineage>
</organism>
<keyword evidence="2 3" id="KW-0040">ANK repeat</keyword>
<evidence type="ECO:0000313" key="4">
    <source>
        <dbReference type="EMBL" id="KAF6028661.1"/>
    </source>
</evidence>
<dbReference type="EMBL" id="VXIV02001928">
    <property type="protein sequence ID" value="KAF6028661.1"/>
    <property type="molecule type" value="Genomic_DNA"/>
</dbReference>
<comment type="caution">
    <text evidence="4">The sequence shown here is derived from an EMBL/GenBank/DDBJ whole genome shotgun (WGS) entry which is preliminary data.</text>
</comment>
<keyword evidence="5" id="KW-1185">Reference proteome</keyword>
<reference evidence="4" key="1">
    <citation type="submission" date="2020-06" db="EMBL/GenBank/DDBJ databases">
        <title>Draft genome of Bugula neritina, a colonial animal packing powerful symbionts and potential medicines.</title>
        <authorList>
            <person name="Rayko M."/>
        </authorList>
    </citation>
    <scope>NUCLEOTIDE SEQUENCE [LARGE SCALE GENOMIC DNA]</scope>
    <source>
        <strain evidence="4">Kwan_BN1</strain>
    </source>
</reference>